<dbReference type="AlphaFoldDB" id="A0AA49GPR7"/>
<evidence type="ECO:0000313" key="1">
    <source>
        <dbReference type="EMBL" id="WKN38267.1"/>
    </source>
</evidence>
<sequence>MTSEEFVLGFYRERENLMNLYFHPKSETDIGQLIQSLQLDKEKAKALKLIVNGVIRDVMYSILLGIDGEAAIGDRQETYKLLDEDNNELTGGEIEGYAWEYFQNREERQ</sequence>
<dbReference type="EMBL" id="CP120682">
    <property type="protein sequence ID" value="WKN38267.1"/>
    <property type="molecule type" value="Genomic_DNA"/>
</dbReference>
<accession>A0AA49GPR7</accession>
<gene>
    <name evidence="1" type="ORF">K4G66_06075</name>
</gene>
<name>A0AA49GPR7_9BACT</name>
<organism evidence="1">
    <name type="scientific">Roseihalotalea indica</name>
    <dbReference type="NCBI Taxonomy" id="2867963"/>
    <lineage>
        <taxon>Bacteria</taxon>
        <taxon>Pseudomonadati</taxon>
        <taxon>Bacteroidota</taxon>
        <taxon>Cytophagia</taxon>
        <taxon>Cytophagales</taxon>
        <taxon>Catalimonadaceae</taxon>
        <taxon>Roseihalotalea</taxon>
    </lineage>
</organism>
<proteinExistence type="predicted"/>
<reference evidence="1" key="2">
    <citation type="journal article" date="2024" name="Antonie Van Leeuwenhoek">
        <title>Roseihalotalea indica gen. nov., sp. nov., a halophilic Bacteroidetes from mesopelagic Southwest Indian Ocean with higher carbohydrate metabolic potential.</title>
        <authorList>
            <person name="Chen B."/>
            <person name="Zhang M."/>
            <person name="Lin D."/>
            <person name="Ye J."/>
            <person name="Tang K."/>
        </authorList>
    </citation>
    <scope>NUCLEOTIDE SEQUENCE</scope>
    <source>
        <strain evidence="1">TK19036</strain>
    </source>
</reference>
<reference evidence="1" key="1">
    <citation type="journal article" date="2023" name="Comput. Struct. Biotechnol. J.">
        <title>Discovery of a novel marine Bacteroidetes with a rich repertoire of carbohydrate-active enzymes.</title>
        <authorList>
            <person name="Chen B."/>
            <person name="Liu G."/>
            <person name="Chen Q."/>
            <person name="Wang H."/>
            <person name="Liu L."/>
            <person name="Tang K."/>
        </authorList>
    </citation>
    <scope>NUCLEOTIDE SEQUENCE</scope>
    <source>
        <strain evidence="1">TK19036</strain>
    </source>
</reference>
<protein>
    <submittedName>
        <fullName evidence="1">Uncharacterized protein</fullName>
    </submittedName>
</protein>